<dbReference type="Gene3D" id="3.40.50.2300">
    <property type="match status" value="2"/>
</dbReference>
<dbReference type="Proteomes" id="UP001431784">
    <property type="component" value="Unassembled WGS sequence"/>
</dbReference>
<reference evidence="5" key="1">
    <citation type="submission" date="2023-02" db="EMBL/GenBank/DDBJ databases">
        <title>Description of Roseinatronobacter alkalisoli sp. nov., an alkaliphilic bacerium isolated from soda soil.</title>
        <authorList>
            <person name="Wei W."/>
        </authorList>
    </citation>
    <scope>NUCLEOTIDE SEQUENCE</scope>
    <source>
        <strain evidence="5">HJB301</strain>
    </source>
</reference>
<dbReference type="Pfam" id="PF13377">
    <property type="entry name" value="Peripla_BP_3"/>
    <property type="match status" value="1"/>
</dbReference>
<dbReference type="CDD" id="cd06267">
    <property type="entry name" value="PBP1_LacI_sugar_binding-like"/>
    <property type="match status" value="1"/>
</dbReference>
<dbReference type="Gene3D" id="1.10.260.40">
    <property type="entry name" value="lambda repressor-like DNA-binding domains"/>
    <property type="match status" value="1"/>
</dbReference>
<dbReference type="RefSeq" id="WP_274354184.1">
    <property type="nucleotide sequence ID" value="NZ_JAQZSM010000037.1"/>
</dbReference>
<dbReference type="InterPro" id="IPR046335">
    <property type="entry name" value="LacI/GalR-like_sensor"/>
</dbReference>
<dbReference type="InterPro" id="IPR000843">
    <property type="entry name" value="HTH_LacI"/>
</dbReference>
<feature type="domain" description="HTH lacI-type" evidence="4">
    <location>
        <begin position="7"/>
        <end position="61"/>
    </location>
</feature>
<keyword evidence="6" id="KW-1185">Reference proteome</keyword>
<gene>
    <name evidence="5" type="ORF">PUT78_20865</name>
</gene>
<dbReference type="SMART" id="SM00354">
    <property type="entry name" value="HTH_LACI"/>
    <property type="match status" value="1"/>
</dbReference>
<dbReference type="PROSITE" id="PS00356">
    <property type="entry name" value="HTH_LACI_1"/>
    <property type="match status" value="1"/>
</dbReference>
<accession>A0ABT5TGN3</accession>
<dbReference type="Pfam" id="PF00356">
    <property type="entry name" value="LacI"/>
    <property type="match status" value="1"/>
</dbReference>
<evidence type="ECO:0000313" key="5">
    <source>
        <dbReference type="EMBL" id="MDD7973516.1"/>
    </source>
</evidence>
<sequence length="334" mass="36024">MSSRGRVTIRDVAAEAGVSIATVSKIVNGQQSFSKPVEMKVREAVVRLGYIQNPAARSMVTGKTTAIGLAIMDIGNPHHASFVKGANRMALAKGYHLLMVDLEERVDFSRQLLAPLAQRTDGLVVSPRLPRDVIEWLAEIDKPVVFVGEADLPGSVCIGLNNRDVGSLLANFLVRQGFAQVAYVGYDRADWNAQRRDALAAAFAETGVKLNVFHIDEPTSEAGEQIASKVLLGGNRFDLIVGCNDLVTIGIMSQAHRFGFRVPEDVAFAGYDNIAISRYVSPPLTTVDTCAEATGEVAIENILALIENSAPPKSKTLEPLLLVRESTARTVART</sequence>
<dbReference type="PANTHER" id="PTHR30146">
    <property type="entry name" value="LACI-RELATED TRANSCRIPTIONAL REPRESSOR"/>
    <property type="match status" value="1"/>
</dbReference>
<dbReference type="SUPFAM" id="SSF53822">
    <property type="entry name" value="Periplasmic binding protein-like I"/>
    <property type="match status" value="1"/>
</dbReference>
<dbReference type="PRINTS" id="PR00036">
    <property type="entry name" value="HTHLACI"/>
</dbReference>
<keyword evidence="3" id="KW-0804">Transcription</keyword>
<evidence type="ECO:0000313" key="6">
    <source>
        <dbReference type="Proteomes" id="UP001431784"/>
    </source>
</evidence>
<dbReference type="PROSITE" id="PS50932">
    <property type="entry name" value="HTH_LACI_2"/>
    <property type="match status" value="1"/>
</dbReference>
<name>A0ABT5TGN3_9RHOB</name>
<dbReference type="CDD" id="cd01392">
    <property type="entry name" value="HTH_LacI"/>
    <property type="match status" value="1"/>
</dbReference>
<dbReference type="PANTHER" id="PTHR30146:SF109">
    <property type="entry name" value="HTH-TYPE TRANSCRIPTIONAL REGULATOR GALS"/>
    <property type="match status" value="1"/>
</dbReference>
<dbReference type="InterPro" id="IPR010982">
    <property type="entry name" value="Lambda_DNA-bd_dom_sf"/>
</dbReference>
<keyword evidence="1" id="KW-0805">Transcription regulation</keyword>
<evidence type="ECO:0000256" key="2">
    <source>
        <dbReference type="ARBA" id="ARBA00023125"/>
    </source>
</evidence>
<evidence type="ECO:0000256" key="3">
    <source>
        <dbReference type="ARBA" id="ARBA00023163"/>
    </source>
</evidence>
<evidence type="ECO:0000259" key="4">
    <source>
        <dbReference type="PROSITE" id="PS50932"/>
    </source>
</evidence>
<dbReference type="InterPro" id="IPR028082">
    <property type="entry name" value="Peripla_BP_I"/>
</dbReference>
<organism evidence="5 6">
    <name type="scientific">Roseinatronobacter alkalisoli</name>
    <dbReference type="NCBI Taxonomy" id="3028235"/>
    <lineage>
        <taxon>Bacteria</taxon>
        <taxon>Pseudomonadati</taxon>
        <taxon>Pseudomonadota</taxon>
        <taxon>Alphaproteobacteria</taxon>
        <taxon>Rhodobacterales</taxon>
        <taxon>Paracoccaceae</taxon>
        <taxon>Roseinatronobacter</taxon>
    </lineage>
</organism>
<comment type="caution">
    <text evidence="5">The sequence shown here is derived from an EMBL/GenBank/DDBJ whole genome shotgun (WGS) entry which is preliminary data.</text>
</comment>
<dbReference type="GO" id="GO:0003677">
    <property type="term" value="F:DNA binding"/>
    <property type="evidence" value="ECO:0007669"/>
    <property type="project" value="UniProtKB-KW"/>
</dbReference>
<dbReference type="EMBL" id="JAQZSM010000037">
    <property type="protein sequence ID" value="MDD7973516.1"/>
    <property type="molecule type" value="Genomic_DNA"/>
</dbReference>
<protein>
    <submittedName>
        <fullName evidence="5">LacI family DNA-binding transcriptional regulator</fullName>
    </submittedName>
</protein>
<proteinExistence type="predicted"/>
<dbReference type="SUPFAM" id="SSF47413">
    <property type="entry name" value="lambda repressor-like DNA-binding domains"/>
    <property type="match status" value="1"/>
</dbReference>
<keyword evidence="2 5" id="KW-0238">DNA-binding</keyword>
<evidence type="ECO:0000256" key="1">
    <source>
        <dbReference type="ARBA" id="ARBA00023015"/>
    </source>
</evidence>